<dbReference type="GO" id="GO:0016787">
    <property type="term" value="F:hydrolase activity"/>
    <property type="evidence" value="ECO:0007669"/>
    <property type="project" value="UniProtKB-KW"/>
</dbReference>
<protein>
    <submittedName>
        <fullName evidence="2">SGNH/GDSL hydrolase family protein</fullName>
    </submittedName>
</protein>
<dbReference type="Proteomes" id="UP001216139">
    <property type="component" value="Chromosome"/>
</dbReference>
<gene>
    <name evidence="2" type="ORF">PQO05_26445</name>
</gene>
<feature type="signal peptide" evidence="1">
    <location>
        <begin position="1"/>
        <end position="22"/>
    </location>
</feature>
<evidence type="ECO:0000313" key="3">
    <source>
        <dbReference type="Proteomes" id="UP001216139"/>
    </source>
</evidence>
<evidence type="ECO:0000313" key="2">
    <source>
        <dbReference type="EMBL" id="WCT12268.1"/>
    </source>
</evidence>
<reference evidence="2 3" key="1">
    <citation type="submission" date="2023-02" db="EMBL/GenBank/DDBJ databases">
        <title>Genome sequence of Mucilaginibacter jinjuensis strain KACC 16571.</title>
        <authorList>
            <person name="Kim S."/>
            <person name="Heo J."/>
            <person name="Kwon S.-W."/>
        </authorList>
    </citation>
    <scope>NUCLEOTIDE SEQUENCE [LARGE SCALE GENOMIC DNA]</scope>
    <source>
        <strain evidence="2 3">KACC 16571</strain>
    </source>
</reference>
<dbReference type="InterPro" id="IPR036514">
    <property type="entry name" value="SGNH_hydro_sf"/>
</dbReference>
<dbReference type="RefSeq" id="WP_273630526.1">
    <property type="nucleotide sequence ID" value="NZ_CP117167.1"/>
</dbReference>
<feature type="chain" id="PRO_5046722827" evidence="1">
    <location>
        <begin position="23"/>
        <end position="225"/>
    </location>
</feature>
<dbReference type="EMBL" id="CP117167">
    <property type="protein sequence ID" value="WCT12268.1"/>
    <property type="molecule type" value="Genomic_DNA"/>
</dbReference>
<dbReference type="Gene3D" id="3.40.50.1110">
    <property type="entry name" value="SGNH hydrolase"/>
    <property type="match status" value="1"/>
</dbReference>
<accession>A0ABY7T7Q1</accession>
<dbReference type="CDD" id="cd00229">
    <property type="entry name" value="SGNH_hydrolase"/>
    <property type="match status" value="1"/>
</dbReference>
<proteinExistence type="predicted"/>
<sequence>MRNILAVALLLLVILSCKKQDAVIDTTASTPFANVVILGNSITYSPTNSSLGWTGSWGMAASTADKDYVHLLTTRFQQINKSCVVQAHNIAVFETNYDTYDFDSDLKTYRDSKPDLLILRIGENVQASFDSIAFAKKYQGLIAYMKTNNPNLKVLAVGSFWSNRDYINVIMSRYTPYISLAVLGTDLSNYAFDRTDWASAVQQHPGDKGMQGIADMIWAKVQSMK</sequence>
<name>A0ABY7T7Q1_9SPHI</name>
<keyword evidence="1" id="KW-0732">Signal</keyword>
<keyword evidence="3" id="KW-1185">Reference proteome</keyword>
<dbReference type="PROSITE" id="PS51257">
    <property type="entry name" value="PROKAR_LIPOPROTEIN"/>
    <property type="match status" value="1"/>
</dbReference>
<evidence type="ECO:0000256" key="1">
    <source>
        <dbReference type="SAM" id="SignalP"/>
    </source>
</evidence>
<dbReference type="SUPFAM" id="SSF52266">
    <property type="entry name" value="SGNH hydrolase"/>
    <property type="match status" value="1"/>
</dbReference>
<organism evidence="2 3">
    <name type="scientific">Mucilaginibacter jinjuensis</name>
    <dbReference type="NCBI Taxonomy" id="1176721"/>
    <lineage>
        <taxon>Bacteria</taxon>
        <taxon>Pseudomonadati</taxon>
        <taxon>Bacteroidota</taxon>
        <taxon>Sphingobacteriia</taxon>
        <taxon>Sphingobacteriales</taxon>
        <taxon>Sphingobacteriaceae</taxon>
        <taxon>Mucilaginibacter</taxon>
    </lineage>
</organism>
<keyword evidence="2" id="KW-0378">Hydrolase</keyword>